<evidence type="ECO:0000313" key="10">
    <source>
        <dbReference type="Proteomes" id="UP000324209"/>
    </source>
</evidence>
<evidence type="ECO:0000313" key="9">
    <source>
        <dbReference type="EMBL" id="QEN08451.1"/>
    </source>
</evidence>
<gene>
    <name evidence="5" type="primary">recX</name>
    <name evidence="9" type="ORF">EXM22_10810</name>
</gene>
<evidence type="ECO:0000259" key="8">
    <source>
        <dbReference type="Pfam" id="PF02631"/>
    </source>
</evidence>
<keyword evidence="6" id="KW-0175">Coiled coil</keyword>
<dbReference type="Pfam" id="PF02631">
    <property type="entry name" value="RecX_HTH2"/>
    <property type="match status" value="1"/>
</dbReference>
<evidence type="ECO:0000256" key="5">
    <source>
        <dbReference type="HAMAP-Rule" id="MF_01114"/>
    </source>
</evidence>
<dbReference type="EMBL" id="CP036150">
    <property type="protein sequence ID" value="QEN08451.1"/>
    <property type="molecule type" value="Genomic_DNA"/>
</dbReference>
<dbReference type="Proteomes" id="UP000324209">
    <property type="component" value="Chromosome"/>
</dbReference>
<dbReference type="Gene3D" id="1.10.10.10">
    <property type="entry name" value="Winged helix-like DNA-binding domain superfamily/Winged helix DNA-binding domain"/>
    <property type="match status" value="2"/>
</dbReference>
<comment type="subcellular location">
    <subcellularLocation>
        <location evidence="1 5">Cytoplasm</location>
    </subcellularLocation>
</comment>
<dbReference type="GO" id="GO:0005737">
    <property type="term" value="C:cytoplasm"/>
    <property type="evidence" value="ECO:0007669"/>
    <property type="project" value="UniProtKB-SubCell"/>
</dbReference>
<dbReference type="InterPro" id="IPR053924">
    <property type="entry name" value="RecX_HTH_2nd"/>
</dbReference>
<feature type="domain" description="RecX second three-helical" evidence="8">
    <location>
        <begin position="136"/>
        <end position="174"/>
    </location>
</feature>
<dbReference type="AlphaFoldDB" id="A0A5C1QLE9"/>
<feature type="compositionally biased region" description="Basic and acidic residues" evidence="7">
    <location>
        <begin position="9"/>
        <end position="22"/>
    </location>
</feature>
<protein>
    <recommendedName>
        <fullName evidence="3 5">Regulatory protein RecX</fullName>
    </recommendedName>
</protein>
<comment type="similarity">
    <text evidence="2 5">Belongs to the RecX family.</text>
</comment>
<proteinExistence type="inferred from homology"/>
<evidence type="ECO:0000256" key="4">
    <source>
        <dbReference type="ARBA" id="ARBA00022490"/>
    </source>
</evidence>
<name>A0A5C1QLE9_9SPIO</name>
<evidence type="ECO:0000256" key="6">
    <source>
        <dbReference type="SAM" id="Coils"/>
    </source>
</evidence>
<dbReference type="InterPro" id="IPR036388">
    <property type="entry name" value="WH-like_DNA-bd_sf"/>
</dbReference>
<dbReference type="PANTHER" id="PTHR33602:SF1">
    <property type="entry name" value="REGULATORY PROTEIN RECX FAMILY PROTEIN"/>
    <property type="match status" value="1"/>
</dbReference>
<dbReference type="InterPro" id="IPR003783">
    <property type="entry name" value="Regulatory_RecX"/>
</dbReference>
<dbReference type="OrthoDB" id="368871at2"/>
<keyword evidence="10" id="KW-1185">Reference proteome</keyword>
<accession>A0A5C1QLE9</accession>
<comment type="function">
    <text evidence="5">Modulates RecA activity.</text>
</comment>
<sequence>MDFLQETPEWSKERSMDRKELVESSSSQNVNLSIASFQKRGAGEETVTVSLSDGSSFFMPLPLRDSWVPGKFLDEDDMEYLYTEDSYIRGREWAASRLALREDSSGRMMQKLQQRGYSSGVSRRILDDMKTLGFLDDHRFTELWLRERLRTHPEGRNALVAGLQKRGISGEIARSQVFTLVSAEDELQALDQCLKKFRRQKLNDEKLLQRLMRRGFPYSSIIRKLDRDNYGST</sequence>
<evidence type="ECO:0000256" key="1">
    <source>
        <dbReference type="ARBA" id="ARBA00004496"/>
    </source>
</evidence>
<evidence type="ECO:0000256" key="2">
    <source>
        <dbReference type="ARBA" id="ARBA00009695"/>
    </source>
</evidence>
<feature type="region of interest" description="Disordered" evidence="7">
    <location>
        <begin position="1"/>
        <end position="24"/>
    </location>
</feature>
<dbReference type="KEGG" id="ock:EXM22_10810"/>
<evidence type="ECO:0000256" key="7">
    <source>
        <dbReference type="SAM" id="MobiDB-lite"/>
    </source>
</evidence>
<feature type="coiled-coil region" evidence="6">
    <location>
        <begin position="180"/>
        <end position="214"/>
    </location>
</feature>
<reference evidence="9 10" key="1">
    <citation type="submission" date="2019-02" db="EMBL/GenBank/DDBJ databases">
        <title>Complete Genome Sequence and Methylome Analysis of free living Spirochaetas.</title>
        <authorList>
            <person name="Fomenkov A."/>
            <person name="Dubinina G."/>
            <person name="Leshcheva N."/>
            <person name="Mikheeva N."/>
            <person name="Grabovich M."/>
            <person name="Vincze T."/>
            <person name="Roberts R.J."/>
        </authorList>
    </citation>
    <scope>NUCLEOTIDE SEQUENCE [LARGE SCALE GENOMIC DNA]</scope>
    <source>
        <strain evidence="9 10">K2</strain>
    </source>
</reference>
<dbReference type="GO" id="GO:0006282">
    <property type="term" value="P:regulation of DNA repair"/>
    <property type="evidence" value="ECO:0007669"/>
    <property type="project" value="UniProtKB-UniRule"/>
</dbReference>
<organism evidence="9 10">
    <name type="scientific">Oceanispirochaeta crateris</name>
    <dbReference type="NCBI Taxonomy" id="2518645"/>
    <lineage>
        <taxon>Bacteria</taxon>
        <taxon>Pseudomonadati</taxon>
        <taxon>Spirochaetota</taxon>
        <taxon>Spirochaetia</taxon>
        <taxon>Spirochaetales</taxon>
        <taxon>Spirochaetaceae</taxon>
        <taxon>Oceanispirochaeta</taxon>
    </lineage>
</organism>
<keyword evidence="4 5" id="KW-0963">Cytoplasm</keyword>
<dbReference type="PANTHER" id="PTHR33602">
    <property type="entry name" value="REGULATORY PROTEIN RECX FAMILY PROTEIN"/>
    <property type="match status" value="1"/>
</dbReference>
<dbReference type="HAMAP" id="MF_01114">
    <property type="entry name" value="RecX"/>
    <property type="match status" value="1"/>
</dbReference>
<evidence type="ECO:0000256" key="3">
    <source>
        <dbReference type="ARBA" id="ARBA00018111"/>
    </source>
</evidence>